<dbReference type="SUPFAM" id="SSF54427">
    <property type="entry name" value="NTF2-like"/>
    <property type="match status" value="1"/>
</dbReference>
<evidence type="ECO:0000313" key="4">
    <source>
        <dbReference type="Proteomes" id="UP000305760"/>
    </source>
</evidence>
<comment type="caution">
    <text evidence="3">The sequence shown here is derived from an EMBL/GenBank/DDBJ whole genome shotgun (WGS) entry which is preliminary data.</text>
</comment>
<protein>
    <submittedName>
        <fullName evidence="3">Nuclear transport factor 2 family protein</fullName>
    </submittedName>
</protein>
<dbReference type="Gene3D" id="3.10.450.50">
    <property type="match status" value="1"/>
</dbReference>
<dbReference type="Pfam" id="PF14534">
    <property type="entry name" value="DUF4440"/>
    <property type="match status" value="1"/>
</dbReference>
<sequence>MIRRLSILLSCLLMAACASTPPTPPAPPVDVAALTRDVTAAETAFAQTMADRDFAAFGALIAEDAIFVNGRNPLRGKAAILADWKRFFDGPAPFSWKPETVVVLDDGSLAQTKGPVFDPAGKPILEFRSTWRREPDGRWLIIFDDGACRCADKSAAD</sequence>
<feature type="chain" id="PRO_5023075011" evidence="1">
    <location>
        <begin position="21"/>
        <end position="157"/>
    </location>
</feature>
<dbReference type="EMBL" id="SMDR01000002">
    <property type="protein sequence ID" value="TNJ33432.1"/>
    <property type="molecule type" value="Genomic_DNA"/>
</dbReference>
<evidence type="ECO:0000313" key="3">
    <source>
        <dbReference type="EMBL" id="TNJ33432.1"/>
    </source>
</evidence>
<dbReference type="OrthoDB" id="6385935at2"/>
<dbReference type="InterPro" id="IPR027843">
    <property type="entry name" value="DUF4440"/>
</dbReference>
<name>A0A5C4RQP6_9GAMM</name>
<proteinExistence type="predicted"/>
<keyword evidence="4" id="KW-1185">Reference proteome</keyword>
<organism evidence="3 4">
    <name type="scientific">Arenimonas terrae</name>
    <dbReference type="NCBI Taxonomy" id="2546226"/>
    <lineage>
        <taxon>Bacteria</taxon>
        <taxon>Pseudomonadati</taxon>
        <taxon>Pseudomonadota</taxon>
        <taxon>Gammaproteobacteria</taxon>
        <taxon>Lysobacterales</taxon>
        <taxon>Lysobacteraceae</taxon>
        <taxon>Arenimonas</taxon>
    </lineage>
</organism>
<dbReference type="InterPro" id="IPR032710">
    <property type="entry name" value="NTF2-like_dom_sf"/>
</dbReference>
<dbReference type="RefSeq" id="WP_139447840.1">
    <property type="nucleotide sequence ID" value="NZ_SMDR01000002.1"/>
</dbReference>
<evidence type="ECO:0000256" key="1">
    <source>
        <dbReference type="SAM" id="SignalP"/>
    </source>
</evidence>
<reference evidence="3 4" key="1">
    <citation type="submission" date="2019-03" db="EMBL/GenBank/DDBJ databases">
        <title>Arenimonas daejeonensis sp. nov., isolated from compost.</title>
        <authorList>
            <person name="Jeon C.O."/>
        </authorList>
    </citation>
    <scope>NUCLEOTIDE SEQUENCE [LARGE SCALE GENOMIC DNA]</scope>
    <source>
        <strain evidence="3 4">R29</strain>
    </source>
</reference>
<feature type="signal peptide" evidence="1">
    <location>
        <begin position="1"/>
        <end position="20"/>
    </location>
</feature>
<dbReference type="AlphaFoldDB" id="A0A5C4RQP6"/>
<accession>A0A5C4RQP6</accession>
<dbReference type="Proteomes" id="UP000305760">
    <property type="component" value="Unassembled WGS sequence"/>
</dbReference>
<evidence type="ECO:0000259" key="2">
    <source>
        <dbReference type="Pfam" id="PF14534"/>
    </source>
</evidence>
<gene>
    <name evidence="3" type="ORF">E1B00_08685</name>
</gene>
<dbReference type="PROSITE" id="PS51257">
    <property type="entry name" value="PROKAR_LIPOPROTEIN"/>
    <property type="match status" value="1"/>
</dbReference>
<feature type="domain" description="DUF4440" evidence="2">
    <location>
        <begin position="38"/>
        <end position="141"/>
    </location>
</feature>
<keyword evidence="1" id="KW-0732">Signal</keyword>